<dbReference type="GO" id="GO:0004190">
    <property type="term" value="F:aspartic-type endopeptidase activity"/>
    <property type="evidence" value="ECO:0007669"/>
    <property type="project" value="InterPro"/>
</dbReference>
<feature type="transmembrane region" description="Helical" evidence="2">
    <location>
        <begin position="133"/>
        <end position="152"/>
    </location>
</feature>
<proteinExistence type="predicted"/>
<reference evidence="3" key="2">
    <citation type="journal article" date="2021" name="PeerJ">
        <title>Extensive microbial diversity within the chicken gut microbiome revealed by metagenomics and culture.</title>
        <authorList>
            <person name="Gilroy R."/>
            <person name="Ravi A."/>
            <person name="Getino M."/>
            <person name="Pursley I."/>
            <person name="Horton D.L."/>
            <person name="Alikhan N.F."/>
            <person name="Baker D."/>
            <person name="Gharbi K."/>
            <person name="Hall N."/>
            <person name="Watson M."/>
            <person name="Adriaenssens E.M."/>
            <person name="Foster-Nyarko E."/>
            <person name="Jarju S."/>
            <person name="Secka A."/>
            <person name="Antonio M."/>
            <person name="Oren A."/>
            <person name="Chaudhuri R.R."/>
            <person name="La Ragione R."/>
            <person name="Hildebrand F."/>
            <person name="Pallen M.J."/>
        </authorList>
    </citation>
    <scope>NUCLEOTIDE SEQUENCE</scope>
    <source>
        <strain evidence="3">CHK195-15760</strain>
    </source>
</reference>
<feature type="transmembrane region" description="Helical" evidence="2">
    <location>
        <begin position="37"/>
        <end position="55"/>
    </location>
</feature>
<keyword evidence="2" id="KW-0812">Transmembrane</keyword>
<evidence type="ECO:0000313" key="3">
    <source>
        <dbReference type="EMBL" id="HIU51553.1"/>
    </source>
</evidence>
<dbReference type="Pfam" id="PF03419">
    <property type="entry name" value="Peptidase_U4"/>
    <property type="match status" value="1"/>
</dbReference>
<dbReference type="AlphaFoldDB" id="A0A9D1M0G1"/>
<dbReference type="Proteomes" id="UP000824093">
    <property type="component" value="Unassembled WGS sequence"/>
</dbReference>
<feature type="transmembrane region" description="Helical" evidence="2">
    <location>
        <begin position="92"/>
        <end position="113"/>
    </location>
</feature>
<reference evidence="3" key="1">
    <citation type="submission" date="2020-10" db="EMBL/GenBank/DDBJ databases">
        <authorList>
            <person name="Gilroy R."/>
        </authorList>
    </citation>
    <scope>NUCLEOTIDE SEQUENCE</scope>
    <source>
        <strain evidence="3">CHK195-15760</strain>
    </source>
</reference>
<evidence type="ECO:0000256" key="2">
    <source>
        <dbReference type="SAM" id="Phobius"/>
    </source>
</evidence>
<feature type="transmembrane region" description="Helical" evidence="2">
    <location>
        <begin position="61"/>
        <end position="80"/>
    </location>
</feature>
<dbReference type="PIRSF" id="PIRSF018571">
    <property type="entry name" value="SpoIIGA"/>
    <property type="match status" value="1"/>
</dbReference>
<evidence type="ECO:0000313" key="4">
    <source>
        <dbReference type="Proteomes" id="UP000824093"/>
    </source>
</evidence>
<sequence>MPNSMTVYLDIVFLENIIMNYIILMATGKITKNTIKYGRIFFSSCIGGVYAVLSFLPNMTIYGNMLFKIILSIVMVQIAFEPKKTKELLKRILVFYLTSFALGGCAFALLYFLKPQNIMMKNGILIGSYPLKVAFLGGIFGFLLIVTTFKIVKSKMRKKDMFCNIEVHLNGKEEQAIAMIDTGNMLKDPISKMPVVVVQKDNLKKILPEEILENLEKIIRGDVSKTIASWEEEYISKFRVIPFSSIGKEHGLLLGFKADFINIEYDGNEQRKENVIIGIYENSLSKTNHYTALIGLDLLGEEEIKNESFRDVKI</sequence>
<name>A0A9D1M0G1_9FIRM</name>
<protein>
    <submittedName>
        <fullName evidence="3">Sigma-E processing peptidase SpoIIGA</fullName>
    </submittedName>
</protein>
<comment type="caution">
    <text evidence="3">The sequence shown here is derived from an EMBL/GenBank/DDBJ whole genome shotgun (WGS) entry which is preliminary data.</text>
</comment>
<gene>
    <name evidence="3" type="primary">spoIIGA</name>
    <name evidence="3" type="ORF">IAB70_02865</name>
</gene>
<dbReference type="GO" id="GO:0006508">
    <property type="term" value="P:proteolysis"/>
    <property type="evidence" value="ECO:0007669"/>
    <property type="project" value="InterPro"/>
</dbReference>
<keyword evidence="2" id="KW-0472">Membrane</keyword>
<evidence type="ECO:0000256" key="1">
    <source>
        <dbReference type="PIRSR" id="PIRSR018571-1"/>
    </source>
</evidence>
<keyword evidence="2" id="KW-1133">Transmembrane helix</keyword>
<dbReference type="InterPro" id="IPR005081">
    <property type="entry name" value="SpoIIGA"/>
</dbReference>
<dbReference type="GO" id="GO:0030436">
    <property type="term" value="P:asexual sporulation"/>
    <property type="evidence" value="ECO:0007669"/>
    <property type="project" value="InterPro"/>
</dbReference>
<dbReference type="EMBL" id="DVNH01000020">
    <property type="protein sequence ID" value="HIU51553.1"/>
    <property type="molecule type" value="Genomic_DNA"/>
</dbReference>
<accession>A0A9D1M0G1</accession>
<feature type="active site" evidence="1">
    <location>
        <position position="181"/>
    </location>
</feature>
<organism evidence="3 4">
    <name type="scientific">Candidatus Merdicola faecigallinarum</name>
    <dbReference type="NCBI Taxonomy" id="2840862"/>
    <lineage>
        <taxon>Bacteria</taxon>
        <taxon>Bacillati</taxon>
        <taxon>Bacillota</taxon>
        <taxon>Clostridia</taxon>
        <taxon>Candidatus Merdicola</taxon>
    </lineage>
</organism>
<feature type="transmembrane region" description="Helical" evidence="2">
    <location>
        <begin position="6"/>
        <end position="25"/>
    </location>
</feature>
<dbReference type="NCBIfam" id="TIGR02854">
    <property type="entry name" value="spore_II_GA"/>
    <property type="match status" value="1"/>
</dbReference>